<proteinExistence type="predicted"/>
<sequence length="203" mass="22341">MANRRDLVAAITGSIAAWFVVTPASPLDIKLRTSASTPPSSVSRDDTLSENDAFDPSHAAQAIHSRVNQWRANTAAMPSLNWDSDLATVATDHARAIAETAEYSHHSPDGTTAEMRVRRGADCFSGENINKIRWDTIIMTEYNDALSREIDSYVALADHCVIQFARSEAHRNNMLQKDITAEGIGVVKTTDETETVYIVQDFC</sequence>
<dbReference type="InterPro" id="IPR035940">
    <property type="entry name" value="CAP_sf"/>
</dbReference>
<evidence type="ECO:0000313" key="3">
    <source>
        <dbReference type="EMBL" id="ERG92231.1"/>
    </source>
</evidence>
<dbReference type="AlphaFoldDB" id="U1PJ63"/>
<dbReference type="InterPro" id="IPR014044">
    <property type="entry name" value="CAP_dom"/>
</dbReference>
<dbReference type="SUPFAM" id="SSF55797">
    <property type="entry name" value="PR-1-like"/>
    <property type="match status" value="1"/>
</dbReference>
<gene>
    <name evidence="3" type="ORF">J07HQW1_02266</name>
</gene>
<dbReference type="Gene3D" id="3.40.33.10">
    <property type="entry name" value="CAP"/>
    <property type="match status" value="1"/>
</dbReference>
<accession>U1PJ63</accession>
<feature type="domain" description="SCP" evidence="2">
    <location>
        <begin position="65"/>
        <end position="202"/>
    </location>
</feature>
<dbReference type="Proteomes" id="UP000030649">
    <property type="component" value="Unassembled WGS sequence"/>
</dbReference>
<dbReference type="HOGENOM" id="CLU_1346388_0_0_2"/>
<reference evidence="3 4" key="1">
    <citation type="journal article" date="2013" name="PLoS ONE">
        <title>Assembly-driven community genomics of a hypersaline microbial ecosystem.</title>
        <authorList>
            <person name="Podell S."/>
            <person name="Ugalde J.A."/>
            <person name="Narasingarao P."/>
            <person name="Banfield J.F."/>
            <person name="Heidelberg K.B."/>
            <person name="Allen E.E."/>
        </authorList>
    </citation>
    <scope>NUCLEOTIDE SEQUENCE [LARGE SCALE GENOMIC DNA]</scope>
    <source>
        <strain evidence="4">J07HQW1</strain>
    </source>
</reference>
<evidence type="ECO:0000259" key="2">
    <source>
        <dbReference type="Pfam" id="PF00188"/>
    </source>
</evidence>
<dbReference type="CDD" id="cd05379">
    <property type="entry name" value="CAP_bacterial"/>
    <property type="match status" value="1"/>
</dbReference>
<evidence type="ECO:0000313" key="4">
    <source>
        <dbReference type="Proteomes" id="UP000030649"/>
    </source>
</evidence>
<evidence type="ECO:0000256" key="1">
    <source>
        <dbReference type="SAM" id="MobiDB-lite"/>
    </source>
</evidence>
<dbReference type="PANTHER" id="PTHR31157:SF1">
    <property type="entry name" value="SCP DOMAIN-CONTAINING PROTEIN"/>
    <property type="match status" value="1"/>
</dbReference>
<dbReference type="PANTHER" id="PTHR31157">
    <property type="entry name" value="SCP DOMAIN-CONTAINING PROTEIN"/>
    <property type="match status" value="1"/>
</dbReference>
<dbReference type="Pfam" id="PF00188">
    <property type="entry name" value="CAP"/>
    <property type="match status" value="1"/>
</dbReference>
<dbReference type="EMBL" id="KE356560">
    <property type="protein sequence ID" value="ERG92231.1"/>
    <property type="molecule type" value="Genomic_DNA"/>
</dbReference>
<feature type="region of interest" description="Disordered" evidence="1">
    <location>
        <begin position="32"/>
        <end position="53"/>
    </location>
</feature>
<dbReference type="STRING" id="1238424.J07HQW1_02266"/>
<organism evidence="3 4">
    <name type="scientific">Haloquadratum walsbyi J07HQW1</name>
    <dbReference type="NCBI Taxonomy" id="1238424"/>
    <lineage>
        <taxon>Archaea</taxon>
        <taxon>Methanobacteriati</taxon>
        <taxon>Methanobacteriota</taxon>
        <taxon>Stenosarchaea group</taxon>
        <taxon>Halobacteria</taxon>
        <taxon>Halobacteriales</taxon>
        <taxon>Haloferacaceae</taxon>
        <taxon>Haloquadratum</taxon>
    </lineage>
</organism>
<protein>
    <submittedName>
        <fullName evidence="3">Uncharacterized protein with SCP/PR1 domain protein</fullName>
    </submittedName>
</protein>
<name>U1PJ63_9EURY</name>
<feature type="compositionally biased region" description="Polar residues" evidence="1">
    <location>
        <begin position="33"/>
        <end position="42"/>
    </location>
</feature>